<accession>A0A9W9QEN9</accession>
<organism evidence="1 2">
    <name type="scientific">Penicillium brevicompactum</name>
    <dbReference type="NCBI Taxonomy" id="5074"/>
    <lineage>
        <taxon>Eukaryota</taxon>
        <taxon>Fungi</taxon>
        <taxon>Dikarya</taxon>
        <taxon>Ascomycota</taxon>
        <taxon>Pezizomycotina</taxon>
        <taxon>Eurotiomycetes</taxon>
        <taxon>Eurotiomycetidae</taxon>
        <taxon>Eurotiales</taxon>
        <taxon>Aspergillaceae</taxon>
        <taxon>Penicillium</taxon>
    </lineage>
</organism>
<evidence type="ECO:0000313" key="2">
    <source>
        <dbReference type="Proteomes" id="UP001147695"/>
    </source>
</evidence>
<sequence>MHEPRKIGTDLNIGVLFLQSDDMVFKTSNQTEITVLMRSCFGRSLTMGTAERIQSATPPDLPVFVLK</sequence>
<dbReference type="EMBL" id="JAPZBQ010000004">
    <property type="protein sequence ID" value="KAJ5334734.1"/>
    <property type="molecule type" value="Genomic_DNA"/>
</dbReference>
<evidence type="ECO:0000313" key="1">
    <source>
        <dbReference type="EMBL" id="KAJ5334734.1"/>
    </source>
</evidence>
<reference evidence="1" key="2">
    <citation type="journal article" date="2023" name="IMA Fungus">
        <title>Comparative genomic study of the Penicillium genus elucidates a diverse pangenome and 15 lateral gene transfer events.</title>
        <authorList>
            <person name="Petersen C."/>
            <person name="Sorensen T."/>
            <person name="Nielsen M.R."/>
            <person name="Sondergaard T.E."/>
            <person name="Sorensen J.L."/>
            <person name="Fitzpatrick D.A."/>
            <person name="Frisvad J.C."/>
            <person name="Nielsen K.L."/>
        </authorList>
    </citation>
    <scope>NUCLEOTIDE SEQUENCE</scope>
    <source>
        <strain evidence="1">IBT 35673</strain>
    </source>
</reference>
<dbReference type="AlphaFoldDB" id="A0A9W9QEN9"/>
<name>A0A9W9QEN9_PENBR</name>
<comment type="caution">
    <text evidence="1">The sequence shown here is derived from an EMBL/GenBank/DDBJ whole genome shotgun (WGS) entry which is preliminary data.</text>
</comment>
<proteinExistence type="predicted"/>
<gene>
    <name evidence="1" type="ORF">N7452_007137</name>
</gene>
<protein>
    <submittedName>
        <fullName evidence="1">Uncharacterized protein</fullName>
    </submittedName>
</protein>
<reference evidence="1" key="1">
    <citation type="submission" date="2022-12" db="EMBL/GenBank/DDBJ databases">
        <authorList>
            <person name="Petersen C."/>
        </authorList>
    </citation>
    <scope>NUCLEOTIDE SEQUENCE</scope>
    <source>
        <strain evidence="1">IBT 35673</strain>
    </source>
</reference>
<dbReference type="Proteomes" id="UP001147695">
    <property type="component" value="Unassembled WGS sequence"/>
</dbReference>